<dbReference type="EMBL" id="CP014229">
    <property type="protein sequence ID" value="AMD88835.1"/>
    <property type="molecule type" value="Genomic_DNA"/>
</dbReference>
<dbReference type="KEGG" id="dfi:AXF13_01160"/>
<accession>A0A109W3K1</accession>
<name>A0A109W3K1_9BACT</name>
<evidence type="ECO:0000313" key="3">
    <source>
        <dbReference type="Proteomes" id="UP000069241"/>
    </source>
</evidence>
<evidence type="ECO:0000313" key="2">
    <source>
        <dbReference type="EMBL" id="AMD88835.1"/>
    </source>
</evidence>
<gene>
    <name evidence="2" type="ORF">AXF13_01160</name>
</gene>
<proteinExistence type="predicted"/>
<organism evidence="2 3">
    <name type="scientific">Desulfovibrio fairfieldensis</name>
    <dbReference type="NCBI Taxonomy" id="44742"/>
    <lineage>
        <taxon>Bacteria</taxon>
        <taxon>Pseudomonadati</taxon>
        <taxon>Thermodesulfobacteriota</taxon>
        <taxon>Desulfovibrionia</taxon>
        <taxon>Desulfovibrionales</taxon>
        <taxon>Desulfovibrionaceae</taxon>
        <taxon>Desulfovibrio</taxon>
    </lineage>
</organism>
<dbReference type="AlphaFoldDB" id="A0A109W3K1"/>
<protein>
    <submittedName>
        <fullName evidence="2">Uncharacterized protein</fullName>
    </submittedName>
</protein>
<dbReference type="RefSeq" id="WP_062251326.1">
    <property type="nucleotide sequence ID" value="NZ_CP014229.1"/>
</dbReference>
<reference evidence="3" key="1">
    <citation type="submission" date="2016-02" db="EMBL/GenBank/DDBJ databases">
        <authorList>
            <person name="Holder M.E."/>
            <person name="Ajami N.J."/>
            <person name="Petrosino J.F."/>
        </authorList>
    </citation>
    <scope>NUCLEOTIDE SEQUENCE [LARGE SCALE GENOMIC DNA]</scope>
    <source>
        <strain evidence="3">CCUG 45958</strain>
    </source>
</reference>
<sequence length="240" mass="26278">MNTNSNPTPTQNNAYSQVPSPAKPINSLPGDCLTQTQRAALHALIEARLDGLRGKERNRRRNELLHELPEALGVDDIKGITPALYPSAVAWLSGQAEPDAQAQTKERLLSLLDQISDKLIPEPAPLPDKINPAKIYASAILQNEKKALYGDIERLGHTLNEYHHAVKIAAKGLLAGSNRTAWSLILNRLEHQAHEQFQAARDMLASIHHQTQLTAMLVAIARAGALPEDLVDGEEMATRV</sequence>
<feature type="region of interest" description="Disordered" evidence="1">
    <location>
        <begin position="1"/>
        <end position="23"/>
    </location>
</feature>
<dbReference type="STRING" id="44742.AXF13_01160"/>
<keyword evidence="3" id="KW-1185">Reference proteome</keyword>
<evidence type="ECO:0000256" key="1">
    <source>
        <dbReference type="SAM" id="MobiDB-lite"/>
    </source>
</evidence>
<feature type="compositionally biased region" description="Low complexity" evidence="1">
    <location>
        <begin position="1"/>
        <end position="13"/>
    </location>
</feature>
<dbReference type="Proteomes" id="UP000069241">
    <property type="component" value="Chromosome"/>
</dbReference>